<protein>
    <submittedName>
        <fullName evidence="9">Antimicrobial peptide ABC transporter permease</fullName>
    </submittedName>
</protein>
<dbReference type="PANTHER" id="PTHR30287:SF1">
    <property type="entry name" value="INNER MEMBRANE PROTEIN"/>
    <property type="match status" value="1"/>
</dbReference>
<evidence type="ECO:0000256" key="4">
    <source>
        <dbReference type="ARBA" id="ARBA00022989"/>
    </source>
</evidence>
<sequence length="871" mass="97911">MVIRMKNQLQFRLLGRKIRGSWGRFVAIALIIMLGVLLFVGIKSSGPDLYRNATIYLREQKASDVQLISTSGLTSRDVTLARQLSGAQVQANKSIDAIAAQDNDTFKLISYAKKDSLNQLYLTSGRLPKSDNEIVLDDLARKTDYRIGETIKFDQDQLNRQTYRIVGFATSPLYIHTSSRGTTTIGDGTLDYFGYLPLANFKATVYSTIDLRFKAFQDRNSYSQAYQNKVDRKIKQLKTIFKGRATARDREIRQQALTPIEKQQAKLNQAKAQLATAKQQLQTASAGQLSTTPELSAQEEQLTSAQTKLTTAKNKVATLAKTTYYFNDRADRPDFTSYGDLADRIAAIANVFPLIFFLIAVLITFTTITRMVEEERTQVGIFKALGYTRFEISQDYYLYALSATVIGIVTGVVIGTNTLPALVISIMRDQYSFPPNPVSYDWPTIAIAILLSLVASLGAVLIVVNRELLEKPAMLMQPRAPKAGKRILLERITPLWRRLTFNQKVSYRNLFRFKSRMWMAILGIAGGTGLILTGFGIRDSIDYSGQTQFNQIINYQAVLTLNRQGKQTTRTAAILNANQKYRAHLPVYLEMVKLQKKHQSVDSVSLYATSQPKVFRRYVKLSEALPQNGALLTRKAAQLLKVKVGDHVTLHDADNHDYQIKVGGITENYAGHFIYMTKAYLNRVTSNRYQPSTWLVKLKSQSQAQEEKLAGQLLKTGEVVNNSYLSTQIDAVDKQTASLRPIVLIFILLSGLLSFIVLYNLTNINVSERIRELSTIKVLGFFDREVTMYIVRENVILTLFGIIVGLGFGNLLTWFILHQAETDALIFPLIISPAGYLTAIVMTIVFTIVVMIVTHFKLKRVDMIEALKANE</sequence>
<keyword evidence="2" id="KW-1003">Cell membrane</keyword>
<keyword evidence="6" id="KW-0175">Coiled coil</keyword>
<feature type="transmembrane region" description="Helical" evidence="7">
    <location>
        <begin position="829"/>
        <end position="853"/>
    </location>
</feature>
<evidence type="ECO:0000313" key="9">
    <source>
        <dbReference type="EMBL" id="KRM07861.1"/>
    </source>
</evidence>
<feature type="transmembrane region" description="Helical" evidence="7">
    <location>
        <begin position="444"/>
        <end position="464"/>
    </location>
</feature>
<evidence type="ECO:0000256" key="7">
    <source>
        <dbReference type="SAM" id="Phobius"/>
    </source>
</evidence>
<evidence type="ECO:0000256" key="3">
    <source>
        <dbReference type="ARBA" id="ARBA00022692"/>
    </source>
</evidence>
<feature type="transmembrane region" description="Helical" evidence="7">
    <location>
        <begin position="742"/>
        <end position="761"/>
    </location>
</feature>
<keyword evidence="4 7" id="KW-1133">Transmembrane helix</keyword>
<dbReference type="STRING" id="1423735.FC15_GL000799"/>
<dbReference type="PATRIC" id="fig|1423735.3.peg.832"/>
<evidence type="ECO:0000256" key="1">
    <source>
        <dbReference type="ARBA" id="ARBA00004651"/>
    </source>
</evidence>
<keyword evidence="5 7" id="KW-0472">Membrane</keyword>
<dbReference type="InterPro" id="IPR038766">
    <property type="entry name" value="Membrane_comp_ABC_pdt"/>
</dbReference>
<evidence type="ECO:0000256" key="5">
    <source>
        <dbReference type="ARBA" id="ARBA00023136"/>
    </source>
</evidence>
<reference evidence="9 10" key="1">
    <citation type="journal article" date="2015" name="Genome Announc.">
        <title>Expanding the biotechnology potential of lactobacilli through comparative genomics of 213 strains and associated genera.</title>
        <authorList>
            <person name="Sun Z."/>
            <person name="Harris H.M."/>
            <person name="McCann A."/>
            <person name="Guo C."/>
            <person name="Argimon S."/>
            <person name="Zhang W."/>
            <person name="Yang X."/>
            <person name="Jeffery I.B."/>
            <person name="Cooney J.C."/>
            <person name="Kagawa T.F."/>
            <person name="Liu W."/>
            <person name="Song Y."/>
            <person name="Salvetti E."/>
            <person name="Wrobel A."/>
            <person name="Rasinkangas P."/>
            <person name="Parkhill J."/>
            <person name="Rea M.C."/>
            <person name="O'Sullivan O."/>
            <person name="Ritari J."/>
            <person name="Douillard F.P."/>
            <person name="Paul Ross R."/>
            <person name="Yang R."/>
            <person name="Briner A.E."/>
            <person name="Felis G.E."/>
            <person name="de Vos W.M."/>
            <person name="Barrangou R."/>
            <person name="Klaenhammer T.R."/>
            <person name="Caufield P.W."/>
            <person name="Cui Y."/>
            <person name="Zhang H."/>
            <person name="O'Toole P.W."/>
        </authorList>
    </citation>
    <scope>NUCLEOTIDE SEQUENCE [LARGE SCALE GENOMIC DNA]</scope>
    <source>
        <strain evidence="9 10">DSM 17758</strain>
    </source>
</reference>
<keyword evidence="3 7" id="KW-0812">Transmembrane</keyword>
<evidence type="ECO:0000256" key="2">
    <source>
        <dbReference type="ARBA" id="ARBA00022475"/>
    </source>
</evidence>
<feature type="coiled-coil region" evidence="6">
    <location>
        <begin position="260"/>
        <end position="315"/>
    </location>
</feature>
<feature type="transmembrane region" description="Helical" evidence="7">
    <location>
        <begin position="21"/>
        <end position="42"/>
    </location>
</feature>
<name>A0A0R1VQW5_9LACO</name>
<dbReference type="AlphaFoldDB" id="A0A0R1VQW5"/>
<feature type="transmembrane region" description="Helical" evidence="7">
    <location>
        <begin position="517"/>
        <end position="537"/>
    </location>
</feature>
<dbReference type="PANTHER" id="PTHR30287">
    <property type="entry name" value="MEMBRANE COMPONENT OF PREDICTED ABC SUPERFAMILY METABOLITE UPTAKE TRANSPORTER"/>
    <property type="match status" value="1"/>
</dbReference>
<feature type="transmembrane region" description="Helical" evidence="7">
    <location>
        <begin position="794"/>
        <end position="817"/>
    </location>
</feature>
<evidence type="ECO:0000259" key="8">
    <source>
        <dbReference type="Pfam" id="PF02687"/>
    </source>
</evidence>
<comment type="subcellular location">
    <subcellularLocation>
        <location evidence="1">Cell membrane</location>
        <topology evidence="1">Multi-pass membrane protein</topology>
    </subcellularLocation>
</comment>
<comment type="caution">
    <text evidence="9">The sequence shown here is derived from an EMBL/GenBank/DDBJ whole genome shotgun (WGS) entry which is preliminary data.</text>
</comment>
<feature type="domain" description="ABC3 transporter permease C-terminal" evidence="8">
    <location>
        <begin position="745"/>
        <end position="859"/>
    </location>
</feature>
<feature type="transmembrane region" description="Helical" evidence="7">
    <location>
        <begin position="396"/>
        <end position="424"/>
    </location>
</feature>
<dbReference type="EMBL" id="AZFX01000095">
    <property type="protein sequence ID" value="KRM07861.1"/>
    <property type="molecule type" value="Genomic_DNA"/>
</dbReference>
<dbReference type="GO" id="GO:0005886">
    <property type="term" value="C:plasma membrane"/>
    <property type="evidence" value="ECO:0007669"/>
    <property type="project" value="UniProtKB-SubCell"/>
</dbReference>
<evidence type="ECO:0000256" key="6">
    <source>
        <dbReference type="SAM" id="Coils"/>
    </source>
</evidence>
<feature type="transmembrane region" description="Helical" evidence="7">
    <location>
        <begin position="345"/>
        <end position="368"/>
    </location>
</feature>
<organism evidence="9 10">
    <name type="scientific">Lapidilactobacillus concavus DSM 17758</name>
    <dbReference type="NCBI Taxonomy" id="1423735"/>
    <lineage>
        <taxon>Bacteria</taxon>
        <taxon>Bacillati</taxon>
        <taxon>Bacillota</taxon>
        <taxon>Bacilli</taxon>
        <taxon>Lactobacillales</taxon>
        <taxon>Lactobacillaceae</taxon>
        <taxon>Lapidilactobacillus</taxon>
    </lineage>
</organism>
<dbReference type="Proteomes" id="UP000051315">
    <property type="component" value="Unassembled WGS sequence"/>
</dbReference>
<dbReference type="InterPro" id="IPR003838">
    <property type="entry name" value="ABC3_permease_C"/>
</dbReference>
<proteinExistence type="predicted"/>
<dbReference type="Pfam" id="PF02687">
    <property type="entry name" value="FtsX"/>
    <property type="match status" value="2"/>
</dbReference>
<gene>
    <name evidence="9" type="ORF">FC15_GL000799</name>
</gene>
<evidence type="ECO:0000313" key="10">
    <source>
        <dbReference type="Proteomes" id="UP000051315"/>
    </source>
</evidence>
<accession>A0A0R1VQW5</accession>
<feature type="domain" description="ABC3 transporter permease C-terminal" evidence="8">
    <location>
        <begin position="350"/>
        <end position="466"/>
    </location>
</feature>
<keyword evidence="10" id="KW-1185">Reference proteome</keyword>